<organism evidence="9">
    <name type="scientific">viral metagenome</name>
    <dbReference type="NCBI Taxonomy" id="1070528"/>
    <lineage>
        <taxon>unclassified sequences</taxon>
        <taxon>metagenomes</taxon>
        <taxon>organismal metagenomes</taxon>
    </lineage>
</organism>
<protein>
    <recommendedName>
        <fullName evidence="10">Peptidase M13 C-terminal domain-containing protein</fullName>
    </recommendedName>
</protein>
<keyword evidence="6" id="KW-0482">Metalloprotease</keyword>
<dbReference type="InterPro" id="IPR008753">
    <property type="entry name" value="Peptidase_M13_N"/>
</dbReference>
<dbReference type="GO" id="GO:0005886">
    <property type="term" value="C:plasma membrane"/>
    <property type="evidence" value="ECO:0007669"/>
    <property type="project" value="TreeGrafter"/>
</dbReference>
<keyword evidence="5" id="KW-0862">Zinc</keyword>
<dbReference type="InterPro" id="IPR000718">
    <property type="entry name" value="Peptidase_M13"/>
</dbReference>
<evidence type="ECO:0000313" key="9">
    <source>
        <dbReference type="EMBL" id="QHT75648.1"/>
    </source>
</evidence>
<evidence type="ECO:0008006" key="10">
    <source>
        <dbReference type="Google" id="ProtNLM"/>
    </source>
</evidence>
<evidence type="ECO:0000256" key="5">
    <source>
        <dbReference type="ARBA" id="ARBA00022833"/>
    </source>
</evidence>
<feature type="domain" description="Peptidase M13 N-terminal" evidence="8">
    <location>
        <begin position="41"/>
        <end position="425"/>
    </location>
</feature>
<dbReference type="GO" id="GO:0004222">
    <property type="term" value="F:metalloendopeptidase activity"/>
    <property type="evidence" value="ECO:0007669"/>
    <property type="project" value="InterPro"/>
</dbReference>
<dbReference type="SUPFAM" id="SSF55486">
    <property type="entry name" value="Metalloproteases ('zincins'), catalytic domain"/>
    <property type="match status" value="1"/>
</dbReference>
<dbReference type="Pfam" id="PF01431">
    <property type="entry name" value="Peptidase_M13"/>
    <property type="match status" value="1"/>
</dbReference>
<keyword evidence="4" id="KW-0378">Hydrolase</keyword>
<dbReference type="PROSITE" id="PS51885">
    <property type="entry name" value="NEPRILYSIN"/>
    <property type="match status" value="1"/>
</dbReference>
<dbReference type="AlphaFoldDB" id="A0A6C0H511"/>
<reference evidence="9" key="1">
    <citation type="journal article" date="2020" name="Nature">
        <title>Giant virus diversity and host interactions through global metagenomics.</title>
        <authorList>
            <person name="Schulz F."/>
            <person name="Roux S."/>
            <person name="Paez-Espino D."/>
            <person name="Jungbluth S."/>
            <person name="Walsh D.A."/>
            <person name="Denef V.J."/>
            <person name="McMahon K.D."/>
            <person name="Konstantinidis K.T."/>
            <person name="Eloe-Fadrosh E.A."/>
            <person name="Kyrpides N.C."/>
            <person name="Woyke T."/>
        </authorList>
    </citation>
    <scope>NUCLEOTIDE SEQUENCE</scope>
    <source>
        <strain evidence="9">GVMAG-M-3300023179-71</strain>
    </source>
</reference>
<evidence type="ECO:0000259" key="8">
    <source>
        <dbReference type="Pfam" id="PF05649"/>
    </source>
</evidence>
<evidence type="ECO:0000259" key="7">
    <source>
        <dbReference type="Pfam" id="PF01431"/>
    </source>
</evidence>
<evidence type="ECO:0000256" key="2">
    <source>
        <dbReference type="ARBA" id="ARBA00022670"/>
    </source>
</evidence>
<dbReference type="PANTHER" id="PTHR11733:SF241">
    <property type="entry name" value="GH26575P-RELATED"/>
    <property type="match status" value="1"/>
</dbReference>
<evidence type="ECO:0000256" key="3">
    <source>
        <dbReference type="ARBA" id="ARBA00022723"/>
    </source>
</evidence>
<dbReference type="InterPro" id="IPR042089">
    <property type="entry name" value="Peptidase_M13_dom_2"/>
</dbReference>
<keyword evidence="2" id="KW-0645">Protease</keyword>
<dbReference type="PRINTS" id="PR00786">
    <property type="entry name" value="NEPRILYSIN"/>
</dbReference>
<keyword evidence="3" id="KW-0479">Metal-binding</keyword>
<dbReference type="GO" id="GO:0016485">
    <property type="term" value="P:protein processing"/>
    <property type="evidence" value="ECO:0007669"/>
    <property type="project" value="TreeGrafter"/>
</dbReference>
<dbReference type="CDD" id="cd08662">
    <property type="entry name" value="M13"/>
    <property type="match status" value="1"/>
</dbReference>
<accession>A0A6C0H511</accession>
<dbReference type="InterPro" id="IPR018497">
    <property type="entry name" value="Peptidase_M13_C"/>
</dbReference>
<sequence length="689" mass="83102">MGEFKTFENQLIKLDENKDTNKQLIEIFDKIEKPYHIKKEDDYYTFINYQWIEDKDKYIKKEDKYYVQLDSFRLTQEKVYYELMEYVKEYIKNNPNEKRAKCISKVYHSLLNLNEKVAEKNIKEIIEKIDYYIEKGDLIEFLAYINNNEIVSWSCPIVWECNPDDKNSEIFRNYIHMSQLSAYDYNLYLESKEDSKEIKEYKNEFRRHYFDYINEIFETCINMKDDIGRKIWEIEKELLVAMDCESVKTESFEDYNVVSIRESKEKYGFDWKRFCECLGYKKIPLFFITPSLSGLKCTMELLKKKWKEWRIYWIYIYLRQMIRFHNGWRNIYYKFNGLFVRGQPIIFPNNLYPIFGLSICFNTFLTNMYIKNNKDNEKIKYVKELGEGLKEIFIKIIKKNKWLSPKTKKYALLKLNNLKMIIGSPDLLMPDPLLDYDKDDAWNNLLKITTWRTYKQISLEGKKVVDIPTVDWNEFKLIGTQAYIVNAFYTPTQNSIYVPLAYLQKPFIDLKERGIEYNLAYIGFTLGHEMSHSLDDLGSQYDYKGNLKNWWTDRDRIIFEKKIKDVINQYETFAKYDGIKMDASLSVGENLADISGLAICQRYLEEFQEKNNDIAQIRYLSFQAFFTYFAIQARQKIYNQAIKAQLKINPHPLDKYRTNCPLARLKIFQSIYNIKKNNKMYWKNMDTIW</sequence>
<evidence type="ECO:0000256" key="6">
    <source>
        <dbReference type="ARBA" id="ARBA00023049"/>
    </source>
</evidence>
<dbReference type="Gene3D" id="1.10.1380.10">
    <property type="entry name" value="Neutral endopeptidase , domain2"/>
    <property type="match status" value="1"/>
</dbReference>
<evidence type="ECO:0000256" key="4">
    <source>
        <dbReference type="ARBA" id="ARBA00022801"/>
    </source>
</evidence>
<evidence type="ECO:0000256" key="1">
    <source>
        <dbReference type="ARBA" id="ARBA00001947"/>
    </source>
</evidence>
<dbReference type="GO" id="GO:0046872">
    <property type="term" value="F:metal ion binding"/>
    <property type="evidence" value="ECO:0007669"/>
    <property type="project" value="UniProtKB-KW"/>
</dbReference>
<dbReference type="PANTHER" id="PTHR11733">
    <property type="entry name" value="ZINC METALLOPROTEASE FAMILY M13 NEPRILYSIN-RELATED"/>
    <property type="match status" value="1"/>
</dbReference>
<proteinExistence type="predicted"/>
<dbReference type="Gene3D" id="3.40.390.10">
    <property type="entry name" value="Collagenase (Catalytic Domain)"/>
    <property type="match status" value="1"/>
</dbReference>
<dbReference type="Pfam" id="PF05649">
    <property type="entry name" value="Peptidase_M13_N"/>
    <property type="match status" value="1"/>
</dbReference>
<dbReference type="EMBL" id="MN739880">
    <property type="protein sequence ID" value="QHT75648.1"/>
    <property type="molecule type" value="Genomic_DNA"/>
</dbReference>
<comment type="cofactor">
    <cofactor evidence="1">
        <name>Zn(2+)</name>
        <dbReference type="ChEBI" id="CHEBI:29105"/>
    </cofactor>
</comment>
<dbReference type="InterPro" id="IPR024079">
    <property type="entry name" value="MetalloPept_cat_dom_sf"/>
</dbReference>
<name>A0A6C0H511_9ZZZZ</name>
<feature type="domain" description="Peptidase M13 C-terminal" evidence="7">
    <location>
        <begin position="486"/>
        <end position="684"/>
    </location>
</feature>